<dbReference type="Proteomes" id="UP000241769">
    <property type="component" value="Unassembled WGS sequence"/>
</dbReference>
<proteinExistence type="predicted"/>
<keyword evidence="1" id="KW-1133">Transmembrane helix</keyword>
<evidence type="ECO:0000313" key="4">
    <source>
        <dbReference type="Proteomes" id="UP000241769"/>
    </source>
</evidence>
<accession>A0A2P6NEP8</accession>
<gene>
    <name evidence="3" type="ORF">PROFUN_10127</name>
</gene>
<dbReference type="PANTHER" id="PTHR22545:SF0">
    <property type="entry name" value="CENTROSOMAL PROTEIN OF 95 KDA"/>
    <property type="match status" value="1"/>
</dbReference>
<evidence type="ECO:0000259" key="2">
    <source>
        <dbReference type="Pfam" id="PF19016"/>
    </source>
</evidence>
<evidence type="ECO:0000313" key="3">
    <source>
        <dbReference type="EMBL" id="PRP82427.1"/>
    </source>
</evidence>
<protein>
    <submittedName>
        <fullName evidence="3">Coiled-coil domain containing protein</fullName>
    </submittedName>
</protein>
<dbReference type="EMBL" id="MDYQ01000103">
    <property type="protein sequence ID" value="PRP82427.1"/>
    <property type="molecule type" value="Genomic_DNA"/>
</dbReference>
<dbReference type="GO" id="GO:0000922">
    <property type="term" value="C:spindle pole"/>
    <property type="evidence" value="ECO:0007669"/>
    <property type="project" value="InterPro"/>
</dbReference>
<keyword evidence="1" id="KW-0812">Transmembrane</keyword>
<reference evidence="3 4" key="1">
    <citation type="journal article" date="2018" name="Genome Biol. Evol.">
        <title>Multiple Roots of Fruiting Body Formation in Amoebozoa.</title>
        <authorList>
            <person name="Hillmann F."/>
            <person name="Forbes G."/>
            <person name="Novohradska S."/>
            <person name="Ferling I."/>
            <person name="Riege K."/>
            <person name="Groth M."/>
            <person name="Westermann M."/>
            <person name="Marz M."/>
            <person name="Spaller T."/>
            <person name="Winckler T."/>
            <person name="Schaap P."/>
            <person name="Glockner G."/>
        </authorList>
    </citation>
    <scope>NUCLEOTIDE SEQUENCE [LARGE SCALE GENOMIC DNA]</scope>
    <source>
        <strain evidence="3 4">Jena</strain>
    </source>
</reference>
<feature type="transmembrane region" description="Helical" evidence="1">
    <location>
        <begin position="13"/>
        <end position="32"/>
    </location>
</feature>
<dbReference type="PANTHER" id="PTHR22545">
    <property type="entry name" value="CENTROSOMAL PROTEIN OF 95 KDA"/>
    <property type="match status" value="1"/>
</dbReference>
<comment type="caution">
    <text evidence="3">The sequence shown here is derived from an EMBL/GenBank/DDBJ whole genome shotgun (WGS) entry which is preliminary data.</text>
</comment>
<feature type="domain" description="DUF5745" evidence="2">
    <location>
        <begin position="92"/>
        <end position="147"/>
    </location>
</feature>
<name>A0A2P6NEP8_9EUKA</name>
<dbReference type="InterPro" id="IPR026619">
    <property type="entry name" value="CEP95"/>
</dbReference>
<dbReference type="InParanoid" id="A0A2P6NEP8"/>
<organism evidence="3 4">
    <name type="scientific">Planoprotostelium fungivorum</name>
    <dbReference type="NCBI Taxonomy" id="1890364"/>
    <lineage>
        <taxon>Eukaryota</taxon>
        <taxon>Amoebozoa</taxon>
        <taxon>Evosea</taxon>
        <taxon>Variosea</taxon>
        <taxon>Cavosteliida</taxon>
        <taxon>Cavosteliaceae</taxon>
        <taxon>Planoprotostelium</taxon>
    </lineage>
</organism>
<dbReference type="AlphaFoldDB" id="A0A2P6NEP8"/>
<dbReference type="GO" id="GO:0005813">
    <property type="term" value="C:centrosome"/>
    <property type="evidence" value="ECO:0007669"/>
    <property type="project" value="InterPro"/>
</dbReference>
<dbReference type="InterPro" id="IPR044039">
    <property type="entry name" value="DUF5745"/>
</dbReference>
<evidence type="ECO:0000256" key="1">
    <source>
        <dbReference type="SAM" id="Phobius"/>
    </source>
</evidence>
<keyword evidence="4" id="KW-1185">Reference proteome</keyword>
<dbReference type="OrthoDB" id="545730at2759"/>
<dbReference type="Pfam" id="PF19016">
    <property type="entry name" value="DUF5745"/>
    <property type="match status" value="1"/>
</dbReference>
<sequence>MVKVSSPVHFEKGIVAGVRLSFTFMLILLVGFDESLQEWMIELEEQDVVASVNYVLSLCGYHERVQSYLEFTASMFICLYESLFCHSISNVNRHPKSLSDHHQNYQMLLSAIQQQIPGLDLSHIDPDRALEGDKRTLLNLAEIFYELGRIVAEQNGTPYREKHFIPKGTNGKTISDWQGSEIFSTNCARPSDPETKRLNKKPHKSTIELHCTTLSQKEPAGQRSWMDDAQHHGHQDRSAKIYNSFLKDFEATNHREQLNMRKQKLHQEANMKMKRLAIRDIQEQFIKVNKKSYCTRAVYQRFNGMVKDQKDRQRSTKMQANERRLKYYQGQLEKQQELEKYYMDQYQIMSENSVNQQKEQDIFEAAQRQIQSRHEQIHHMTMNNQYLTSKIQWQTPFYIPSSYVEPTNCQGYPHPLLVAGGIRQLHMNIGYHWEWLIELDRWTIKKLNKLGGLDMHTDKAYWINFRGYCSLYSKATATYFGYSLDKTMNNPAVNIDIRTAKAIGVEITVKRFGLMLKAAQYYT</sequence>
<keyword evidence="1" id="KW-0472">Membrane</keyword>